<name>A0A7V8FRX5_9BURK</name>
<dbReference type="GO" id="GO:0043190">
    <property type="term" value="C:ATP-binding cassette (ABC) transporter complex"/>
    <property type="evidence" value="ECO:0007669"/>
    <property type="project" value="InterPro"/>
</dbReference>
<dbReference type="PROSITE" id="PS51318">
    <property type="entry name" value="TAT"/>
    <property type="match status" value="1"/>
</dbReference>
<evidence type="ECO:0000313" key="4">
    <source>
        <dbReference type="EMBL" id="KAF1023674.1"/>
    </source>
</evidence>
<organism evidence="4 5">
    <name type="scientific">Paracidovorax wautersii</name>
    <dbReference type="NCBI Taxonomy" id="1177982"/>
    <lineage>
        <taxon>Bacteria</taxon>
        <taxon>Pseudomonadati</taxon>
        <taxon>Pseudomonadota</taxon>
        <taxon>Betaproteobacteria</taxon>
        <taxon>Burkholderiales</taxon>
        <taxon>Comamonadaceae</taxon>
        <taxon>Paracidovorax</taxon>
    </lineage>
</organism>
<dbReference type="Gene3D" id="3.10.105.10">
    <property type="entry name" value="Dipeptide-binding Protein, Domain 3"/>
    <property type="match status" value="1"/>
</dbReference>
<dbReference type="Proteomes" id="UP000461670">
    <property type="component" value="Unassembled WGS sequence"/>
</dbReference>
<reference evidence="5" key="1">
    <citation type="journal article" date="2020" name="MBio">
        <title>Horizontal gene transfer to a defensive symbiont with a reduced genome amongst a multipartite beetle microbiome.</title>
        <authorList>
            <person name="Waterworth S.C."/>
            <person name="Florez L.V."/>
            <person name="Rees E.R."/>
            <person name="Hertweck C."/>
            <person name="Kaltenpoth M."/>
            <person name="Kwan J.C."/>
        </authorList>
    </citation>
    <scope>NUCLEOTIDE SEQUENCE [LARGE SCALE GENOMIC DNA]</scope>
</reference>
<dbReference type="InterPro" id="IPR030678">
    <property type="entry name" value="Peptide/Ni-bd"/>
</dbReference>
<dbReference type="Pfam" id="PF00496">
    <property type="entry name" value="SBP_bac_5"/>
    <property type="match status" value="1"/>
</dbReference>
<dbReference type="Gene3D" id="3.40.190.10">
    <property type="entry name" value="Periplasmic binding protein-like II"/>
    <property type="match status" value="1"/>
</dbReference>
<dbReference type="AlphaFoldDB" id="A0A7V8FRX5"/>
<dbReference type="InterPro" id="IPR039424">
    <property type="entry name" value="SBP_5"/>
</dbReference>
<dbReference type="InterPro" id="IPR000914">
    <property type="entry name" value="SBP_5_dom"/>
</dbReference>
<dbReference type="EMBL" id="WNDQ01000003">
    <property type="protein sequence ID" value="KAF1023674.1"/>
    <property type="molecule type" value="Genomic_DNA"/>
</dbReference>
<dbReference type="GO" id="GO:0015833">
    <property type="term" value="P:peptide transport"/>
    <property type="evidence" value="ECO:0007669"/>
    <property type="project" value="TreeGrafter"/>
</dbReference>
<dbReference type="PANTHER" id="PTHR30290:SF38">
    <property type="entry name" value="D,D-DIPEPTIDE-BINDING PERIPLASMIC PROTEIN DDPA-RELATED"/>
    <property type="match status" value="1"/>
</dbReference>
<protein>
    <submittedName>
        <fullName evidence="4">Oligopeptide-binding protein AppA</fullName>
    </submittedName>
</protein>
<dbReference type="PANTHER" id="PTHR30290">
    <property type="entry name" value="PERIPLASMIC BINDING COMPONENT OF ABC TRANSPORTER"/>
    <property type="match status" value="1"/>
</dbReference>
<gene>
    <name evidence="4" type="primary">appA_2</name>
    <name evidence="4" type="ORF">GAK30_00337</name>
</gene>
<dbReference type="InterPro" id="IPR006311">
    <property type="entry name" value="TAT_signal"/>
</dbReference>
<keyword evidence="2" id="KW-0732">Signal</keyword>
<comment type="caution">
    <text evidence="4">The sequence shown here is derived from an EMBL/GenBank/DDBJ whole genome shotgun (WGS) entry which is preliminary data.</text>
</comment>
<evidence type="ECO:0000313" key="5">
    <source>
        <dbReference type="Proteomes" id="UP000461670"/>
    </source>
</evidence>
<dbReference type="SUPFAM" id="SSF53850">
    <property type="entry name" value="Periplasmic binding protein-like II"/>
    <property type="match status" value="1"/>
</dbReference>
<dbReference type="GO" id="GO:0030288">
    <property type="term" value="C:outer membrane-bounded periplasmic space"/>
    <property type="evidence" value="ECO:0007669"/>
    <property type="project" value="UniProtKB-ARBA"/>
</dbReference>
<feature type="domain" description="Solute-binding protein family 5" evidence="3">
    <location>
        <begin position="93"/>
        <end position="459"/>
    </location>
</feature>
<evidence type="ECO:0000256" key="1">
    <source>
        <dbReference type="ARBA" id="ARBA00005695"/>
    </source>
</evidence>
<dbReference type="Gene3D" id="3.90.76.10">
    <property type="entry name" value="Dipeptide-binding Protein, Domain 1"/>
    <property type="match status" value="1"/>
</dbReference>
<proteinExistence type="inferred from homology"/>
<comment type="similarity">
    <text evidence="1">Belongs to the bacterial solute-binding protein 5 family.</text>
</comment>
<dbReference type="GO" id="GO:1904680">
    <property type="term" value="F:peptide transmembrane transporter activity"/>
    <property type="evidence" value="ECO:0007669"/>
    <property type="project" value="TreeGrafter"/>
</dbReference>
<sequence length="547" mass="60061">MTHRSDATSPASGPAALGRRPFLGALAASALAGLPAAGQAQQPAQPRRGGTLNFLSVPEAATIVSIDNTFGFPQKVGTKVVEGLLSYDFALRPQPSLATAWRVSPDGLQYTFELRRGVKWHDGQPFTSADVAYSLLTLKELHPRGRATFANLAEVRTPDSYTAVLVLGRPAPFLLTALASSESPIVPAHLYRGTDARTNPWNQKPVGTGPFVFKEWVRGSHIILERNPDYWVPGKPYLDRIIVRIITEPAARAAAFEAGQLDLGGDTPVPAADLARLTALPQLASTTQGYEYVGNLSQFEFNLQTPQLAHAKVRRAIAHAVDSTALVKLAWYGYGQPSPTPISPVLKAYHDASIAPHAHDLPLAERLLDEAGYPRGADGRRFALRLIFNPFYYEGNRRTTEYLRQSLQRIGIDATIASHDFGSFVKAAYTDRSFDISVNNLNNNFDPTVGVQRIYWSKNIKAGLGFSNASHYANPEVDRLLEQAAVEPDPARRRELFVQFQRIVDEDLPVVNLVAFQPVTLYHRKVRGHTVGANGVNDSFADLWLER</sequence>
<accession>A0A7V8FRX5</accession>
<dbReference type="CDD" id="cd08517">
    <property type="entry name" value="PBP2_NikA_DppA_OppA_like_13"/>
    <property type="match status" value="1"/>
</dbReference>
<evidence type="ECO:0000259" key="3">
    <source>
        <dbReference type="Pfam" id="PF00496"/>
    </source>
</evidence>
<evidence type="ECO:0000256" key="2">
    <source>
        <dbReference type="ARBA" id="ARBA00022729"/>
    </source>
</evidence>
<dbReference type="PIRSF" id="PIRSF002741">
    <property type="entry name" value="MppA"/>
    <property type="match status" value="1"/>
</dbReference>